<keyword evidence="3" id="KW-1185">Reference proteome</keyword>
<evidence type="ECO:0000256" key="1">
    <source>
        <dbReference type="SAM" id="MobiDB-lite"/>
    </source>
</evidence>
<protein>
    <submittedName>
        <fullName evidence="2">Uncharacterized protein</fullName>
    </submittedName>
</protein>
<proteinExistence type="predicted"/>
<organism evidence="2 3">
    <name type="scientific">Streptomyces lividans TK24</name>
    <dbReference type="NCBI Taxonomy" id="457428"/>
    <lineage>
        <taxon>Bacteria</taxon>
        <taxon>Bacillati</taxon>
        <taxon>Actinomycetota</taxon>
        <taxon>Actinomycetes</taxon>
        <taxon>Kitasatosporales</taxon>
        <taxon>Streptomycetaceae</taxon>
        <taxon>Streptomyces</taxon>
    </lineage>
</organism>
<feature type="compositionally biased region" description="Basic residues" evidence="1">
    <location>
        <begin position="61"/>
        <end position="73"/>
    </location>
</feature>
<feature type="compositionally biased region" description="Polar residues" evidence="1">
    <location>
        <begin position="80"/>
        <end position="91"/>
    </location>
</feature>
<sequence>MWPLEVAYGGIGQARDAGPAPRASVGRVVVRSRDAALSDLPPAPAARTGLAGPTVSDRQSRGRRRRERAHGMKPRGPNTLAPQTSWRPRLH</sequence>
<gene>
    <name evidence="2" type="ORF">SLIV_17965</name>
</gene>
<dbReference type="EMBL" id="CP009124">
    <property type="protein sequence ID" value="QNR95608.1"/>
    <property type="molecule type" value="Genomic_DNA"/>
</dbReference>
<reference evidence="3" key="1">
    <citation type="submission" date="2014-08" db="EMBL/GenBank/DDBJ databases">
        <title>Complete genome sequence of Streptomyces lividans TK24.</title>
        <authorList>
            <consortium name="StrepSynth"/>
            <person name="Ruckert C."/>
            <person name="Fridjonson O.H."/>
            <person name="Lambert C."/>
            <person name="van Wezel G.P."/>
            <person name="Bernaerts K."/>
            <person name="Anne J."/>
            <person name="Economou A."/>
            <person name="Kalinowski J."/>
        </authorList>
    </citation>
    <scope>NUCLEOTIDE SEQUENCE [LARGE SCALE GENOMIC DNA]</scope>
    <source>
        <strain evidence="3">TK24</strain>
    </source>
</reference>
<feature type="region of interest" description="Disordered" evidence="1">
    <location>
        <begin position="35"/>
        <end position="91"/>
    </location>
</feature>
<dbReference type="Proteomes" id="UP000028682">
    <property type="component" value="Chromosome"/>
</dbReference>
<name>A0ABX6TPC0_STRLI</name>
<evidence type="ECO:0000313" key="3">
    <source>
        <dbReference type="Proteomes" id="UP000028682"/>
    </source>
</evidence>
<evidence type="ECO:0000313" key="2">
    <source>
        <dbReference type="EMBL" id="QNR95608.1"/>
    </source>
</evidence>
<accession>A0ABX6TPC0</accession>